<keyword evidence="3" id="KW-1185">Reference proteome</keyword>
<comment type="caution">
    <text evidence="2">The sequence shown here is derived from an EMBL/GenBank/DDBJ whole genome shotgun (WGS) entry which is preliminary data.</text>
</comment>
<reference evidence="2 3" key="1">
    <citation type="submission" date="2023-11" db="EMBL/GenBank/DDBJ databases">
        <title>Lentzea sokolovensis, sp. nov., Lentzea kristufkii, sp. nov., and Lentzea miocenensis, sp. nov., rare actinobacteria from Sokolov Coal Basin, Miocene lacustrine sediment, Czech Republic.</title>
        <authorList>
            <person name="Lara A."/>
            <person name="Kotroba L."/>
            <person name="Nouioui I."/>
            <person name="Neumann-Schaal M."/>
            <person name="Mast Y."/>
            <person name="Chronakova A."/>
        </authorList>
    </citation>
    <scope>NUCLEOTIDE SEQUENCE [LARGE SCALE GENOMIC DNA]</scope>
    <source>
        <strain evidence="2 3">BCCO 10_0856</strain>
    </source>
</reference>
<protein>
    <submittedName>
        <fullName evidence="2">Uncharacterized protein</fullName>
    </submittedName>
</protein>
<organism evidence="2 3">
    <name type="scientific">Lentzea miocenica</name>
    <dbReference type="NCBI Taxonomy" id="3095431"/>
    <lineage>
        <taxon>Bacteria</taxon>
        <taxon>Bacillati</taxon>
        <taxon>Actinomycetota</taxon>
        <taxon>Actinomycetes</taxon>
        <taxon>Pseudonocardiales</taxon>
        <taxon>Pseudonocardiaceae</taxon>
        <taxon>Lentzea</taxon>
    </lineage>
</organism>
<feature type="region of interest" description="Disordered" evidence="1">
    <location>
        <begin position="386"/>
        <end position="444"/>
    </location>
</feature>
<name>A0ABU4TAV0_9PSEU</name>
<proteinExistence type="predicted"/>
<feature type="compositionally biased region" description="Polar residues" evidence="1">
    <location>
        <begin position="419"/>
        <end position="436"/>
    </location>
</feature>
<dbReference type="EMBL" id="JAXAVW010000033">
    <property type="protein sequence ID" value="MDX8035294.1"/>
    <property type="molecule type" value="Genomic_DNA"/>
</dbReference>
<accession>A0ABU4TAV0</accession>
<dbReference type="Proteomes" id="UP001285521">
    <property type="component" value="Unassembled WGS sequence"/>
</dbReference>
<evidence type="ECO:0000313" key="3">
    <source>
        <dbReference type="Proteomes" id="UP001285521"/>
    </source>
</evidence>
<evidence type="ECO:0000256" key="1">
    <source>
        <dbReference type="SAM" id="MobiDB-lite"/>
    </source>
</evidence>
<gene>
    <name evidence="2" type="ORF">SK803_34225</name>
</gene>
<sequence>MSDMIHGADEEDYLNKLIARSSLGDDVGNGLARRVSRQRLGLLAYRIRQKTSPTAMAAPESEPGEKETCDFARALDGWINAARGGNTRHVAGLTRLLWTVATTDRHNYMSRRLAAYFMLSTRSFPDPGDDNPVIAAPLDARGGKRRKEVLDDIALVSTLEGRPRTIWPNEIGPKVEEYLDEMRDSLYHVDLWPHAFWQLVVLSGGAGDQGSRSFLMLFVWRVIDPVQIVMDGTRSMKLVIHNWLQANRNALSEAWRDAAGGVVAEDVKRGFSQDLAWAEMGVSVAVEMLPVDAIDEFDLCPDLPSVHAFMWSALQDERRWFAGTTHLVETESGSSLHAIAERRAATRRAVLDSALVLAGDSPADALTARLDMLDVDRGLEVEASAEAETVMAPIPAHRNPSWPDNRSESPRRRTRPPYNAQTEGSELRSNQRSSWVVPSEFTESDELGLKTPAMATLEMMDWQ</sequence>
<evidence type="ECO:0000313" key="2">
    <source>
        <dbReference type="EMBL" id="MDX8035294.1"/>
    </source>
</evidence>
<dbReference type="RefSeq" id="WP_319970317.1">
    <property type="nucleotide sequence ID" value="NZ_JAXAVW010000033.1"/>
</dbReference>
<reference evidence="2 3" key="2">
    <citation type="submission" date="2023-11" db="EMBL/GenBank/DDBJ databases">
        <authorList>
            <person name="Lara A.C."/>
            <person name="Chronakova A."/>
        </authorList>
    </citation>
    <scope>NUCLEOTIDE SEQUENCE [LARGE SCALE GENOMIC DNA]</scope>
    <source>
        <strain evidence="2 3">BCCO 10_0856</strain>
    </source>
</reference>